<accession>A0AAF0XV66</accession>
<reference evidence="7" key="1">
    <citation type="journal article" date="2016" name="Nat. Genet.">
        <title>A high-quality carrot genome assembly provides new insights into carotenoid accumulation and asterid genome evolution.</title>
        <authorList>
            <person name="Iorizzo M."/>
            <person name="Ellison S."/>
            <person name="Senalik D."/>
            <person name="Zeng P."/>
            <person name="Satapoomin P."/>
            <person name="Huang J."/>
            <person name="Bowman M."/>
            <person name="Iovene M."/>
            <person name="Sanseverino W."/>
            <person name="Cavagnaro P."/>
            <person name="Yildiz M."/>
            <person name="Macko-Podgorni A."/>
            <person name="Moranska E."/>
            <person name="Grzebelus E."/>
            <person name="Grzebelus D."/>
            <person name="Ashrafi H."/>
            <person name="Zheng Z."/>
            <person name="Cheng S."/>
            <person name="Spooner D."/>
            <person name="Van Deynze A."/>
            <person name="Simon P."/>
        </authorList>
    </citation>
    <scope>NUCLEOTIDE SEQUENCE</scope>
    <source>
        <tissue evidence="7">Leaf</tissue>
    </source>
</reference>
<evidence type="ECO:0000313" key="7">
    <source>
        <dbReference type="EMBL" id="WOH13006.1"/>
    </source>
</evidence>
<evidence type="ECO:0000259" key="6">
    <source>
        <dbReference type="Pfam" id="PF14680"/>
    </source>
</evidence>
<dbReference type="EMBL" id="CP093350">
    <property type="protein sequence ID" value="WOH13006.1"/>
    <property type="molecule type" value="Genomic_DNA"/>
</dbReference>
<sequence>MATASHPNPPLTATEIIALAQTHPHPHPLPPFLLSQSSHQTLISLLHSLPSSSISLYTSSLLSLIPLSPSLSPILPSLLLSYISLFLSHSLPRDRTSLSTLQLFHSHLDTVPVPELIKLSELIISSLSKIKESEDAQILDVLPNCLDLIYKSNERKCVDSTIDRVILSDWSKALLVKIVSVVYEFRFLNKERCREFVDKVFDEMGNVELQDLPSLVYQLLVLASKGFCKREVIEGILVFFGCKLEGKGSSTVRQVEGTVLLHVNFAVKQDPSLGHELIGILRCDVRVFNYFVVAVLLSVARIRRFNDSAMGILKATLANAYKDCKFAGVCKWLPDDLKEEYLQTALVLEKAILRAVNESNYGREHIVPSIVRFGFVLLESLDEGSQKGLCKSHGLMGSQKLGMQMLKCLFEVHDMARNEIIEQCKFRILSAKPEQSLAIMRLLCCLVQCSPYPMLEYVSHLKELLDYFTYMNGKVAIHLVDALLPLTRLSRDLRDYTILVVRKAMFRREDLVLEAATSAIMKLILAEKKARKNVLNSFEESSSQASCSQQAEVPCGIGVGLFQEFNGLLQRCLYRQAKVKEIMYDGFVELILVDPSFSGSVFDFLLPHFLQFYKEDAEIQLKINQCLKLENGKICIHEPLDCLLSCISWILLMQPLGKSDASDARHSFGFSLTQENEAGKNFFGESFSRALSKTRNFLRTANFEDLLGETQDAHSAQVKEEKKKYSAWILSGILEVVVNIITTEFEKATEVKKLDLEKELLKYVDVYASLEKYFSSGTGKRGIVRSTATQISSKPETGRTTLFKERTLLASTSIGQLFQIALGLYERGSNSTATSQNHSQSSMRESSIQCFKLLLFALNASLRLIKSFSAAGKDDKLKSLVYGELKLLSSPMLKLIRFLKLSPNTMADHKKNETKGKKDAEDRQELFHLALVCLKELIATALQCPEQEGIMKELVSEAIFENGPKDVPHVDSVDECEVENRTDDQTEISVYKFIQLIIKPIFSELLAASSFQEMEVLCDITMSIGTKLSGERRRSLGDWALHICKSCDVKNSKIAKSVFNFVYSLSPSPNDLAVAEDVAKELLKVMGSDTGSPLTKSEIYPLLQVSTENIVASSVLHLIEPIVVDMDWFTTKLKSYLAANQKSIMLDENDRQAPVLALEQIFYTTAEAVVKVLSPFLSMNLKDPQAEHLLRVATRFYKNLARISKLQIAPKGCKPVLPSHSYLKLVEITCKDLTAPLYRFVDVMQQNQQESARKGILNKIKRENRCIPELIFQIEDYEKYLILLSKAIKINLLRHAKRSTSRDFRIRESDDSNGQEGTENHQANENNDDSAAEEAEDDDATEEPGDNGHDLEEPGSPVADDSVSDDENGLNFPSAKRTKTTNKVVQDSDDES</sequence>
<protein>
    <recommendedName>
        <fullName evidence="9">Fanconi anemia group I protein</fullName>
    </recommendedName>
</protein>
<dbReference type="InterPro" id="IPR029314">
    <property type="entry name" value="FANCI_S4"/>
</dbReference>
<organism evidence="7 8">
    <name type="scientific">Daucus carota subsp. sativus</name>
    <name type="common">Carrot</name>
    <dbReference type="NCBI Taxonomy" id="79200"/>
    <lineage>
        <taxon>Eukaryota</taxon>
        <taxon>Viridiplantae</taxon>
        <taxon>Streptophyta</taxon>
        <taxon>Embryophyta</taxon>
        <taxon>Tracheophyta</taxon>
        <taxon>Spermatophyta</taxon>
        <taxon>Magnoliopsida</taxon>
        <taxon>eudicotyledons</taxon>
        <taxon>Gunneridae</taxon>
        <taxon>Pentapetalae</taxon>
        <taxon>asterids</taxon>
        <taxon>campanulids</taxon>
        <taxon>Apiales</taxon>
        <taxon>Apiaceae</taxon>
        <taxon>Apioideae</taxon>
        <taxon>Scandiceae</taxon>
        <taxon>Daucinae</taxon>
        <taxon>Daucus</taxon>
        <taxon>Daucus sect. Daucus</taxon>
    </lineage>
</organism>
<dbReference type="InterPro" id="IPR029308">
    <property type="entry name" value="FANCI_S1"/>
</dbReference>
<evidence type="ECO:0000259" key="4">
    <source>
        <dbReference type="Pfam" id="PF14678"/>
    </source>
</evidence>
<feature type="domain" description="FANCI solenoid 4" evidence="4">
    <location>
        <begin position="1074"/>
        <end position="1310"/>
    </location>
</feature>
<dbReference type="Pfam" id="PF14676">
    <property type="entry name" value="FANCI_S2"/>
    <property type="match status" value="1"/>
</dbReference>
<feature type="domain" description="FANCI solenoid 2" evidence="3">
    <location>
        <begin position="366"/>
        <end position="520"/>
    </location>
</feature>
<evidence type="ECO:0000259" key="2">
    <source>
        <dbReference type="Pfam" id="PF14675"/>
    </source>
</evidence>
<gene>
    <name evidence="7" type="ORF">DCAR_0832515</name>
</gene>
<dbReference type="PANTHER" id="PTHR21818:SF0">
    <property type="entry name" value="FANCONI ANEMIA GROUP I PROTEIN"/>
    <property type="match status" value="1"/>
</dbReference>
<dbReference type="InterPro" id="IPR029315">
    <property type="entry name" value="FANCI_S2"/>
</dbReference>
<dbReference type="PANTHER" id="PTHR21818">
    <property type="entry name" value="BC025462 PROTEIN"/>
    <property type="match status" value="1"/>
</dbReference>
<dbReference type="Pfam" id="PF14675">
    <property type="entry name" value="FANCI_S1"/>
    <property type="match status" value="1"/>
</dbReference>
<dbReference type="InterPro" id="IPR029312">
    <property type="entry name" value="FANCI_HD2"/>
</dbReference>
<evidence type="ECO:0000259" key="5">
    <source>
        <dbReference type="Pfam" id="PF14679"/>
    </source>
</evidence>
<reference evidence="7" key="2">
    <citation type="submission" date="2022-03" db="EMBL/GenBank/DDBJ databases">
        <title>Draft title - Genomic analysis of global carrot germplasm unveils the trajectory of domestication and the origin of high carotenoid orange carrot.</title>
        <authorList>
            <person name="Iorizzo M."/>
            <person name="Ellison S."/>
            <person name="Senalik D."/>
            <person name="Macko-Podgorni A."/>
            <person name="Grzebelus D."/>
            <person name="Bostan H."/>
            <person name="Rolling W."/>
            <person name="Curaba J."/>
            <person name="Simon P."/>
        </authorList>
    </citation>
    <scope>NUCLEOTIDE SEQUENCE</scope>
    <source>
        <tissue evidence="7">Leaf</tissue>
    </source>
</reference>
<dbReference type="Pfam" id="PF14680">
    <property type="entry name" value="FANCI_HD2"/>
    <property type="match status" value="1"/>
</dbReference>
<dbReference type="InterPro" id="IPR029310">
    <property type="entry name" value="FANCI_HD1"/>
</dbReference>
<keyword evidence="8" id="KW-1185">Reference proteome</keyword>
<feature type="domain" description="FANCI helical" evidence="5">
    <location>
        <begin position="272"/>
        <end position="353"/>
    </location>
</feature>
<feature type="compositionally biased region" description="Acidic residues" evidence="1">
    <location>
        <begin position="1326"/>
        <end position="1345"/>
    </location>
</feature>
<dbReference type="Pfam" id="PF14678">
    <property type="entry name" value="FANCI_S4"/>
    <property type="match status" value="1"/>
</dbReference>
<feature type="domain" description="FANCI helical" evidence="6">
    <location>
        <begin position="540"/>
        <end position="774"/>
    </location>
</feature>
<dbReference type="GO" id="GO:0006281">
    <property type="term" value="P:DNA repair"/>
    <property type="evidence" value="ECO:0007669"/>
    <property type="project" value="InterPro"/>
</dbReference>
<name>A0AAF0XV66_DAUCS</name>
<proteinExistence type="predicted"/>
<dbReference type="GO" id="GO:0070182">
    <property type="term" value="F:DNA polymerase binding"/>
    <property type="evidence" value="ECO:0007669"/>
    <property type="project" value="TreeGrafter"/>
</dbReference>
<feature type="domain" description="FANCI solenoid 1" evidence="2">
    <location>
        <begin position="103"/>
        <end position="268"/>
    </location>
</feature>
<evidence type="ECO:0000259" key="3">
    <source>
        <dbReference type="Pfam" id="PF14676"/>
    </source>
</evidence>
<evidence type="ECO:0000256" key="1">
    <source>
        <dbReference type="SAM" id="MobiDB-lite"/>
    </source>
</evidence>
<dbReference type="Pfam" id="PF14679">
    <property type="entry name" value="FANCI_HD1"/>
    <property type="match status" value="1"/>
</dbReference>
<evidence type="ECO:0008006" key="9">
    <source>
        <dbReference type="Google" id="ProtNLM"/>
    </source>
</evidence>
<feature type="region of interest" description="Disordered" evidence="1">
    <location>
        <begin position="1301"/>
        <end position="1392"/>
    </location>
</feature>
<feature type="compositionally biased region" description="Polar residues" evidence="1">
    <location>
        <begin position="1312"/>
        <end position="1321"/>
    </location>
</feature>
<dbReference type="InterPro" id="IPR026171">
    <property type="entry name" value="FANCI"/>
</dbReference>
<dbReference type="Proteomes" id="UP000077755">
    <property type="component" value="Chromosome 8"/>
</dbReference>
<evidence type="ECO:0000313" key="8">
    <source>
        <dbReference type="Proteomes" id="UP000077755"/>
    </source>
</evidence>
<feature type="compositionally biased region" description="Basic and acidic residues" evidence="1">
    <location>
        <begin position="1301"/>
        <end position="1310"/>
    </location>
</feature>